<dbReference type="PANTHER" id="PTHR34319">
    <property type="entry name" value="MAJOR EXPORTED PROTEIN"/>
    <property type="match status" value="1"/>
</dbReference>
<dbReference type="RefSeq" id="WP_019693749.1">
    <property type="nucleotide sequence ID" value="NZ_AFOY02000023.1"/>
</dbReference>
<accession>A0A010T1H3</accession>
<dbReference type="InterPro" id="IPR008514">
    <property type="entry name" value="T6SS_Hcp"/>
</dbReference>
<dbReference type="OrthoDB" id="5674026at2"/>
<gene>
    <name evidence="1" type="ORF">HK44_018080</name>
</gene>
<dbReference type="PATRIC" id="fig|1042209.11.peg.5781"/>
<dbReference type="HOGENOM" id="CLU_116190_1_0_6"/>
<dbReference type="Pfam" id="PF05638">
    <property type="entry name" value="T6SS_HCP"/>
    <property type="match status" value="1"/>
</dbReference>
<reference evidence="1 2" key="1">
    <citation type="journal article" date="2011" name="J. Bacteriol.">
        <title>Draft genome sequence of the polycyclic aromatic hydrocarbon-degrading, genetically engineered bioluminescent bioreporter Pseudomonas fluorescens HK44.</title>
        <authorList>
            <person name="Chauhan A."/>
            <person name="Layton A.C."/>
            <person name="Williams D.E."/>
            <person name="Smartt A.E."/>
            <person name="Ripp S."/>
            <person name="Karpinets T.V."/>
            <person name="Brown S.D."/>
            <person name="Sayler G.S."/>
        </authorList>
    </citation>
    <scope>NUCLEOTIDE SEQUENCE [LARGE SCALE GENOMIC DNA]</scope>
    <source>
        <strain evidence="1 2">HK44</strain>
    </source>
</reference>
<dbReference type="EMBL" id="AFOY02000023">
    <property type="protein sequence ID" value="EXF91542.1"/>
    <property type="molecule type" value="Genomic_DNA"/>
</dbReference>
<sequence length="168" mass="18849">MPTPAFMTLHGERQGLISKGAFTEASVGNIYQLGREDQIMIQALSHGIFVPKGSGAGRRMHKPLIITKAIDKSSPLINIALCSGELLSKCRVEWYRTSAHGTQEHFYTMELEDAVIIGAEVLMPHCQDPGSAHITQLEKVHFSYRRIYWRHEISRTMGSDEWNGEPQA</sequence>
<proteinExistence type="predicted"/>
<dbReference type="SUPFAM" id="SSF141452">
    <property type="entry name" value="Hcp1-like"/>
    <property type="match status" value="1"/>
</dbReference>
<organism evidence="1 2">
    <name type="scientific">Pseudomonas fluorescens HK44</name>
    <dbReference type="NCBI Taxonomy" id="1042209"/>
    <lineage>
        <taxon>Bacteria</taxon>
        <taxon>Pseudomonadati</taxon>
        <taxon>Pseudomonadota</taxon>
        <taxon>Gammaproteobacteria</taxon>
        <taxon>Pseudomonadales</taxon>
        <taxon>Pseudomonadaceae</taxon>
        <taxon>Pseudomonas</taxon>
    </lineage>
</organism>
<dbReference type="Proteomes" id="UP000022611">
    <property type="component" value="Unassembled WGS sequence"/>
</dbReference>
<dbReference type="eggNOG" id="COG3157">
    <property type="taxonomic scope" value="Bacteria"/>
</dbReference>
<name>A0A010T1H3_PSEFL</name>
<dbReference type="AlphaFoldDB" id="A0A010T1H3"/>
<dbReference type="InterPro" id="IPR052947">
    <property type="entry name" value="T6SS_Hcp1_domain"/>
</dbReference>
<dbReference type="Gene3D" id="2.30.110.20">
    <property type="entry name" value="Hcp1-like"/>
    <property type="match status" value="1"/>
</dbReference>
<evidence type="ECO:0000313" key="2">
    <source>
        <dbReference type="Proteomes" id="UP000022611"/>
    </source>
</evidence>
<protein>
    <submittedName>
        <fullName evidence="1">Type VI secretion protein</fullName>
    </submittedName>
</protein>
<dbReference type="NCBIfam" id="TIGR03344">
    <property type="entry name" value="VI_effect_Hcp1"/>
    <property type="match status" value="1"/>
</dbReference>
<dbReference type="InterPro" id="IPR036624">
    <property type="entry name" value="Hcp1-lik_sf"/>
</dbReference>
<dbReference type="PANTHER" id="PTHR34319:SF6">
    <property type="entry name" value="MAJOR EXPORTED PROTEIN"/>
    <property type="match status" value="1"/>
</dbReference>
<evidence type="ECO:0000313" key="1">
    <source>
        <dbReference type="EMBL" id="EXF91542.1"/>
    </source>
</evidence>
<comment type="caution">
    <text evidence="1">The sequence shown here is derived from an EMBL/GenBank/DDBJ whole genome shotgun (WGS) entry which is preliminary data.</text>
</comment>